<sequence length="563" mass="60693">MRSPRTTTKLPVLFRRLALAGGWSNSFHPGYHIARRVGVAQHPVLALQQQSCSASSVTSLAAGTGVESSTFKLGSHSTYCPIEATAPQQGNMADTKPRRRNRKKAGRNSRGAASAGETDVGAPSSSQPALDPDAPQAAAVSEHQEGANHLTLSPASSDLIGRLAQMIHANGVGTGGAPAPTWAPPGQPAPMFQQALPPFHGASGWTTINHPAPPTWTTINPQAPPWMPTNQPPPPFAVPTSPPPVVGSPLEDYIRQSLRANPTSSPLNQQPTQHYSTQTTAGAPRSPRLDEPARPDDPALNASPAAAATTKGNKSKSLRKSASKASLKDHKGGRSSEEQRDPIVPPSPESGGVPEPAPAYLLRASFTTNRVDAPRPLLVVLDLNGTLLFRPRRREPKHFIARPHARTFLEYIATRFWVAVWSSARPGNVGSMIDSLLPRDGPARDRLVAVWSRDDLGLSRDDYGRRVQVYKRLSRLWADARVARSHPDFAATGACWGQGDTVLVDDSVEKARSEPHNLVCVPEWAGDAHEAPEVLPRVHDYLNELCYQSDVSTYIRANPFRIE</sequence>
<evidence type="ECO:0000256" key="2">
    <source>
        <dbReference type="SAM" id="MobiDB-lite"/>
    </source>
</evidence>
<reference evidence="6" key="1">
    <citation type="submission" date="2010-07" db="EMBL/GenBank/DDBJ databases">
        <title>The genome sequence of Gaeumannomyces graminis var. tritici strain R3-111a-1.</title>
        <authorList>
            <consortium name="The Broad Institute Genome Sequencing Platform"/>
            <person name="Ma L.-J."/>
            <person name="Dead R."/>
            <person name="Young S."/>
            <person name="Zeng Q."/>
            <person name="Koehrsen M."/>
            <person name="Alvarado L."/>
            <person name="Berlin A."/>
            <person name="Chapman S.B."/>
            <person name="Chen Z."/>
            <person name="Freedman E."/>
            <person name="Gellesch M."/>
            <person name="Goldberg J."/>
            <person name="Griggs A."/>
            <person name="Gujja S."/>
            <person name="Heilman E.R."/>
            <person name="Heiman D."/>
            <person name="Hepburn T."/>
            <person name="Howarth C."/>
            <person name="Jen D."/>
            <person name="Larson L."/>
            <person name="Mehta T."/>
            <person name="Neiman D."/>
            <person name="Pearson M."/>
            <person name="Roberts A."/>
            <person name="Saif S."/>
            <person name="Shea T."/>
            <person name="Shenoy N."/>
            <person name="Sisk P."/>
            <person name="Stolte C."/>
            <person name="Sykes S."/>
            <person name="Walk T."/>
            <person name="White J."/>
            <person name="Yandava C."/>
            <person name="Haas B."/>
            <person name="Nusbaum C."/>
            <person name="Birren B."/>
        </authorList>
    </citation>
    <scope>NUCLEOTIDE SEQUENCE [LARGE SCALE GENOMIC DNA]</scope>
    <source>
        <strain evidence="6">R3-111a-1</strain>
    </source>
</reference>
<dbReference type="EMBL" id="GL385397">
    <property type="protein sequence ID" value="EJT76235.1"/>
    <property type="molecule type" value="Genomic_DNA"/>
</dbReference>
<protein>
    <recommendedName>
        <fullName evidence="1">Mitochondrial import inner membrane translocase subunit TIM50</fullName>
    </recommendedName>
</protein>
<reference evidence="5" key="5">
    <citation type="submission" date="2018-04" db="UniProtKB">
        <authorList>
            <consortium name="EnsemblFungi"/>
        </authorList>
    </citation>
    <scope>IDENTIFICATION</scope>
    <source>
        <strain evidence="5">R3-111a-1</strain>
    </source>
</reference>
<dbReference type="Proteomes" id="UP000006039">
    <property type="component" value="Unassembled WGS sequence"/>
</dbReference>
<gene>
    <name evidence="5" type="primary">20346615</name>
    <name evidence="4" type="ORF">GGTG_06157</name>
</gene>
<feature type="compositionally biased region" description="Low complexity" evidence="2">
    <location>
        <begin position="298"/>
        <end position="308"/>
    </location>
</feature>
<keyword evidence="1" id="KW-0813">Transport</keyword>
<keyword evidence="6" id="KW-1185">Reference proteome</keyword>
<dbReference type="RefSeq" id="XP_009222235.1">
    <property type="nucleotide sequence ID" value="XM_009223971.1"/>
</dbReference>
<keyword evidence="1" id="KW-0809">Transit peptide</keyword>
<evidence type="ECO:0000259" key="3">
    <source>
        <dbReference type="PROSITE" id="PS50969"/>
    </source>
</evidence>
<dbReference type="PANTHER" id="PTHR12210">
    <property type="entry name" value="DULLARD PROTEIN PHOSPHATASE"/>
    <property type="match status" value="1"/>
</dbReference>
<dbReference type="GO" id="GO:0015031">
    <property type="term" value="P:protein transport"/>
    <property type="evidence" value="ECO:0007669"/>
    <property type="project" value="UniProtKB-KW"/>
</dbReference>
<dbReference type="GO" id="GO:0005744">
    <property type="term" value="C:TIM23 mitochondrial import inner membrane translocase complex"/>
    <property type="evidence" value="ECO:0007669"/>
    <property type="project" value="UniProtKB-UniRule"/>
</dbReference>
<name>J3NY02_GAET3</name>
<dbReference type="STRING" id="644352.J3NY02"/>
<dbReference type="InterPro" id="IPR050365">
    <property type="entry name" value="TIM50"/>
</dbReference>
<keyword evidence="1" id="KW-0496">Mitochondrion</keyword>
<comment type="subcellular location">
    <subcellularLocation>
        <location evidence="1">Mitochondrion inner membrane</location>
        <topology evidence="1">Single-pass membrane protein</topology>
    </subcellularLocation>
</comment>
<feature type="region of interest" description="Disordered" evidence="2">
    <location>
        <begin position="82"/>
        <end position="146"/>
    </location>
</feature>
<comment type="function">
    <text evidence="1">Essential component of the TIM23 complex, a complex that mediates the translocation of transit peptide-containing proteins across the mitochondrial inner membrane.</text>
</comment>
<feature type="domain" description="FCP1 homology" evidence="3">
    <location>
        <begin position="372"/>
        <end position="545"/>
    </location>
</feature>
<feature type="region of interest" description="Disordered" evidence="2">
    <location>
        <begin position="222"/>
        <end position="356"/>
    </location>
</feature>
<dbReference type="Gene3D" id="3.40.50.1000">
    <property type="entry name" value="HAD superfamily/HAD-like"/>
    <property type="match status" value="1"/>
</dbReference>
<reference evidence="4" key="2">
    <citation type="submission" date="2010-07" db="EMBL/GenBank/DDBJ databases">
        <authorList>
            <consortium name="The Broad Institute Genome Sequencing Platform"/>
            <consortium name="Broad Institute Genome Sequencing Center for Infectious Disease"/>
            <person name="Ma L.-J."/>
            <person name="Dead R."/>
            <person name="Young S."/>
            <person name="Zeng Q."/>
            <person name="Koehrsen M."/>
            <person name="Alvarado L."/>
            <person name="Berlin A."/>
            <person name="Chapman S.B."/>
            <person name="Chen Z."/>
            <person name="Freedman E."/>
            <person name="Gellesch M."/>
            <person name="Goldberg J."/>
            <person name="Griggs A."/>
            <person name="Gujja S."/>
            <person name="Heilman E.R."/>
            <person name="Heiman D."/>
            <person name="Hepburn T."/>
            <person name="Howarth C."/>
            <person name="Jen D."/>
            <person name="Larson L."/>
            <person name="Mehta T."/>
            <person name="Neiman D."/>
            <person name="Pearson M."/>
            <person name="Roberts A."/>
            <person name="Saif S."/>
            <person name="Shea T."/>
            <person name="Shenoy N."/>
            <person name="Sisk P."/>
            <person name="Stolte C."/>
            <person name="Sykes S."/>
            <person name="Walk T."/>
            <person name="White J."/>
            <person name="Yandava C."/>
            <person name="Haas B."/>
            <person name="Nusbaum C."/>
            <person name="Birren B."/>
        </authorList>
    </citation>
    <scope>NUCLEOTIDE SEQUENCE</scope>
    <source>
        <strain evidence="4">R3-111a-1</strain>
    </source>
</reference>
<dbReference type="SUPFAM" id="SSF56784">
    <property type="entry name" value="HAD-like"/>
    <property type="match status" value="1"/>
</dbReference>
<dbReference type="GeneID" id="20346615"/>
<dbReference type="SMART" id="SM00577">
    <property type="entry name" value="CPDc"/>
    <property type="match status" value="1"/>
</dbReference>
<dbReference type="InterPro" id="IPR036412">
    <property type="entry name" value="HAD-like_sf"/>
</dbReference>
<evidence type="ECO:0000313" key="6">
    <source>
        <dbReference type="Proteomes" id="UP000006039"/>
    </source>
</evidence>
<feature type="compositionally biased region" description="Pro residues" evidence="2">
    <location>
        <begin position="222"/>
        <end position="246"/>
    </location>
</feature>
<dbReference type="PROSITE" id="PS50969">
    <property type="entry name" value="FCP1"/>
    <property type="match status" value="1"/>
</dbReference>
<keyword evidence="1" id="KW-0811">Translocation</keyword>
<feature type="compositionally biased region" description="Polar residues" evidence="2">
    <location>
        <begin position="258"/>
        <end position="281"/>
    </location>
</feature>
<feature type="compositionally biased region" description="Basic residues" evidence="2">
    <location>
        <begin position="313"/>
        <end position="322"/>
    </location>
</feature>
<evidence type="ECO:0000313" key="5">
    <source>
        <dbReference type="EnsemblFungi" id="EJT76235"/>
    </source>
</evidence>
<dbReference type="HOGENOM" id="CLU_484004_0_0_1"/>
<accession>J3NY02</accession>
<dbReference type="VEuPathDB" id="FungiDB:GGTG_06157"/>
<feature type="compositionally biased region" description="Basic residues" evidence="2">
    <location>
        <begin position="97"/>
        <end position="107"/>
    </location>
</feature>
<feature type="compositionally biased region" description="Basic and acidic residues" evidence="2">
    <location>
        <begin position="326"/>
        <end position="341"/>
    </location>
</feature>
<reference evidence="5" key="4">
    <citation type="journal article" date="2015" name="G3 (Bethesda)">
        <title>Genome sequences of three phytopathogenic species of the Magnaporthaceae family of fungi.</title>
        <authorList>
            <person name="Okagaki L.H."/>
            <person name="Nunes C.C."/>
            <person name="Sailsbery J."/>
            <person name="Clay B."/>
            <person name="Brown D."/>
            <person name="John T."/>
            <person name="Oh Y."/>
            <person name="Young N."/>
            <person name="Fitzgerald M."/>
            <person name="Haas B.J."/>
            <person name="Zeng Q."/>
            <person name="Young S."/>
            <person name="Adiconis X."/>
            <person name="Fan L."/>
            <person name="Levin J.Z."/>
            <person name="Mitchell T.K."/>
            <person name="Okubara P.A."/>
            <person name="Farman M.L."/>
            <person name="Kohn L.M."/>
            <person name="Birren B."/>
            <person name="Ma L.-J."/>
            <person name="Dean R.A."/>
        </authorList>
    </citation>
    <scope>NUCLEOTIDE SEQUENCE</scope>
    <source>
        <strain evidence="5">R3-111a-1</strain>
    </source>
</reference>
<dbReference type="InterPro" id="IPR023214">
    <property type="entry name" value="HAD_sf"/>
</dbReference>
<organism evidence="4">
    <name type="scientific">Gaeumannomyces tritici (strain R3-111a-1)</name>
    <name type="common">Wheat and barley take-all root rot fungus</name>
    <name type="synonym">Gaeumannomyces graminis var. tritici</name>
    <dbReference type="NCBI Taxonomy" id="644352"/>
    <lineage>
        <taxon>Eukaryota</taxon>
        <taxon>Fungi</taxon>
        <taxon>Dikarya</taxon>
        <taxon>Ascomycota</taxon>
        <taxon>Pezizomycotina</taxon>
        <taxon>Sordariomycetes</taxon>
        <taxon>Sordariomycetidae</taxon>
        <taxon>Magnaporthales</taxon>
        <taxon>Magnaporthaceae</taxon>
        <taxon>Gaeumannomyces</taxon>
    </lineage>
</organism>
<comment type="similarity">
    <text evidence="1">Belongs to the TIM50 family.</text>
</comment>
<dbReference type="EnsemblFungi" id="EJT76235">
    <property type="protein sequence ID" value="EJT76235"/>
    <property type="gene ID" value="GGTG_06157"/>
</dbReference>
<evidence type="ECO:0000256" key="1">
    <source>
        <dbReference type="RuleBase" id="RU365079"/>
    </source>
</evidence>
<feature type="compositionally biased region" description="Basic and acidic residues" evidence="2">
    <location>
        <begin position="287"/>
        <end position="297"/>
    </location>
</feature>
<dbReference type="eggNOG" id="KOG1605">
    <property type="taxonomic scope" value="Eukaryota"/>
</dbReference>
<dbReference type="InterPro" id="IPR004274">
    <property type="entry name" value="FCP1_dom"/>
</dbReference>
<proteinExistence type="inferred from homology"/>
<keyword evidence="1" id="KW-0653">Protein transport</keyword>
<dbReference type="OrthoDB" id="1711508at2759"/>
<comment type="subunit">
    <text evidence="1">Component of the TIM23 complex.</text>
</comment>
<feature type="compositionally biased region" description="Low complexity" evidence="2">
    <location>
        <begin position="127"/>
        <end position="139"/>
    </location>
</feature>
<dbReference type="Pfam" id="PF03031">
    <property type="entry name" value="NIF"/>
    <property type="match status" value="1"/>
</dbReference>
<dbReference type="AlphaFoldDB" id="J3NY02"/>
<evidence type="ECO:0000313" key="4">
    <source>
        <dbReference type="EMBL" id="EJT76235.1"/>
    </source>
</evidence>
<reference evidence="4" key="3">
    <citation type="submission" date="2010-09" db="EMBL/GenBank/DDBJ databases">
        <title>Annotation of Gaeumannomyces graminis var. tritici R3-111a-1.</title>
        <authorList>
            <consortium name="The Broad Institute Genome Sequencing Platform"/>
            <person name="Ma L.-J."/>
            <person name="Dead R."/>
            <person name="Young S.K."/>
            <person name="Zeng Q."/>
            <person name="Gargeya S."/>
            <person name="Fitzgerald M."/>
            <person name="Haas B."/>
            <person name="Abouelleil A."/>
            <person name="Alvarado L."/>
            <person name="Arachchi H.M."/>
            <person name="Berlin A."/>
            <person name="Brown A."/>
            <person name="Chapman S.B."/>
            <person name="Chen Z."/>
            <person name="Dunbar C."/>
            <person name="Freedman E."/>
            <person name="Gearin G."/>
            <person name="Gellesch M."/>
            <person name="Goldberg J."/>
            <person name="Griggs A."/>
            <person name="Gujja S."/>
            <person name="Heiman D."/>
            <person name="Howarth C."/>
            <person name="Larson L."/>
            <person name="Lui A."/>
            <person name="MacDonald P.J.P."/>
            <person name="Mehta T."/>
            <person name="Montmayeur A."/>
            <person name="Murphy C."/>
            <person name="Neiman D."/>
            <person name="Pearson M."/>
            <person name="Priest M."/>
            <person name="Roberts A."/>
            <person name="Saif S."/>
            <person name="Shea T."/>
            <person name="Shenoy N."/>
            <person name="Sisk P."/>
            <person name="Stolte C."/>
            <person name="Sykes S."/>
            <person name="Yandava C."/>
            <person name="Wortman J."/>
            <person name="Nusbaum C."/>
            <person name="Birren B."/>
        </authorList>
    </citation>
    <scope>NUCLEOTIDE SEQUENCE</scope>
    <source>
        <strain evidence="4">R3-111a-1</strain>
    </source>
</reference>